<evidence type="ECO:0000313" key="2">
    <source>
        <dbReference type="EMBL" id="GAA1739708.1"/>
    </source>
</evidence>
<organism evidence="2 3">
    <name type="scientific">Isoptericola hypogeus</name>
    <dbReference type="NCBI Taxonomy" id="300179"/>
    <lineage>
        <taxon>Bacteria</taxon>
        <taxon>Bacillati</taxon>
        <taxon>Actinomycetota</taxon>
        <taxon>Actinomycetes</taxon>
        <taxon>Micrococcales</taxon>
        <taxon>Promicromonosporaceae</taxon>
        <taxon>Isoptericola</taxon>
    </lineage>
</organism>
<feature type="region of interest" description="Disordered" evidence="1">
    <location>
        <begin position="1"/>
        <end position="30"/>
    </location>
</feature>
<evidence type="ECO:0008006" key="4">
    <source>
        <dbReference type="Google" id="ProtNLM"/>
    </source>
</evidence>
<sequence>MGAVFSPTDRPLPRGRRAVPRRPARTAPATLRGVAVTTAVVALLAAGCQPGADAEDAPPTGGSNVSATGTAGSGRGVRGEPADEPTGGASDTPDAPAALPTFDPATTVGGYAPDFPRDLLGAPEDATVLASSVTPGDGRLTDVTLNLATGRSAQESIDQLAERLLDAGFEESQAATFSGLTAQTAFTRTKGRKKPVLETVLLGVLDEGDRRLVTVSGSLLI</sequence>
<comment type="caution">
    <text evidence="2">The sequence shown here is derived from an EMBL/GenBank/DDBJ whole genome shotgun (WGS) entry which is preliminary data.</text>
</comment>
<reference evidence="2 3" key="1">
    <citation type="journal article" date="2019" name="Int. J. Syst. Evol. Microbiol.">
        <title>The Global Catalogue of Microorganisms (GCM) 10K type strain sequencing project: providing services to taxonomists for standard genome sequencing and annotation.</title>
        <authorList>
            <consortium name="The Broad Institute Genomics Platform"/>
            <consortium name="The Broad Institute Genome Sequencing Center for Infectious Disease"/>
            <person name="Wu L."/>
            <person name="Ma J."/>
        </authorList>
    </citation>
    <scope>NUCLEOTIDE SEQUENCE [LARGE SCALE GENOMIC DNA]</scope>
    <source>
        <strain evidence="2 3">JCM 15589</strain>
    </source>
</reference>
<dbReference type="EMBL" id="BAAAPM010000009">
    <property type="protein sequence ID" value="GAA1739708.1"/>
    <property type="molecule type" value="Genomic_DNA"/>
</dbReference>
<feature type="region of interest" description="Disordered" evidence="1">
    <location>
        <begin position="50"/>
        <end position="119"/>
    </location>
</feature>
<feature type="compositionally biased region" description="Basic residues" evidence="1">
    <location>
        <begin position="13"/>
        <end position="24"/>
    </location>
</feature>
<dbReference type="Proteomes" id="UP001501138">
    <property type="component" value="Unassembled WGS sequence"/>
</dbReference>
<accession>A0ABN2JV67</accession>
<feature type="compositionally biased region" description="Polar residues" evidence="1">
    <location>
        <begin position="61"/>
        <end position="70"/>
    </location>
</feature>
<name>A0ABN2JV67_9MICO</name>
<evidence type="ECO:0000256" key="1">
    <source>
        <dbReference type="SAM" id="MobiDB-lite"/>
    </source>
</evidence>
<protein>
    <recommendedName>
        <fullName evidence="4">LytR cell envelope-related transcriptional attenuator</fullName>
    </recommendedName>
</protein>
<gene>
    <name evidence="2" type="ORF">GCM10009809_38920</name>
</gene>
<proteinExistence type="predicted"/>
<evidence type="ECO:0000313" key="3">
    <source>
        <dbReference type="Proteomes" id="UP001501138"/>
    </source>
</evidence>
<keyword evidence="3" id="KW-1185">Reference proteome</keyword>